<sequence length="138" mass="16357">MKIWVKGVNFRWSCYSFLSRQLEQQFLAREELFLVFVGCIHRFMDLVLELTSYCFTERNPRLPNVKCKVTSKALWIDGLSTLAWVKERLKSRTRGLLQFHVDYGARDSPDTAHSRSQEFQGKNEYVCKSCKWMELEYG</sequence>
<gene>
    <name evidence="1" type="ORF">KC19_7G148200</name>
</gene>
<dbReference type="EMBL" id="CM026428">
    <property type="protein sequence ID" value="KAG0567612.1"/>
    <property type="molecule type" value="Genomic_DNA"/>
</dbReference>
<evidence type="ECO:0000313" key="1">
    <source>
        <dbReference type="EMBL" id="KAG0567612.1"/>
    </source>
</evidence>
<protein>
    <submittedName>
        <fullName evidence="1">Uncharacterized protein</fullName>
    </submittedName>
</protein>
<accession>A0A8T0HF10</accession>
<reference evidence="1" key="1">
    <citation type="submission" date="2020-06" db="EMBL/GenBank/DDBJ databases">
        <title>WGS assembly of Ceratodon purpureus strain R40.</title>
        <authorList>
            <person name="Carey S.B."/>
            <person name="Jenkins J."/>
            <person name="Shu S."/>
            <person name="Lovell J.T."/>
            <person name="Sreedasyam A."/>
            <person name="Maumus F."/>
            <person name="Tiley G.P."/>
            <person name="Fernandez-Pozo N."/>
            <person name="Barry K."/>
            <person name="Chen C."/>
            <person name="Wang M."/>
            <person name="Lipzen A."/>
            <person name="Daum C."/>
            <person name="Saski C.A."/>
            <person name="Payton A.C."/>
            <person name="Mcbreen J.C."/>
            <person name="Conrad R.E."/>
            <person name="Kollar L.M."/>
            <person name="Olsson S."/>
            <person name="Huttunen S."/>
            <person name="Landis J.B."/>
            <person name="Wickett N.J."/>
            <person name="Johnson M.G."/>
            <person name="Rensing S.A."/>
            <person name="Grimwood J."/>
            <person name="Schmutz J."/>
            <person name="Mcdaniel S.F."/>
        </authorList>
    </citation>
    <scope>NUCLEOTIDE SEQUENCE</scope>
    <source>
        <strain evidence="1">R40</strain>
    </source>
</reference>
<comment type="caution">
    <text evidence="1">The sequence shown here is derived from an EMBL/GenBank/DDBJ whole genome shotgun (WGS) entry which is preliminary data.</text>
</comment>
<name>A0A8T0HF10_CERPU</name>
<keyword evidence="2" id="KW-1185">Reference proteome</keyword>
<organism evidence="1 2">
    <name type="scientific">Ceratodon purpureus</name>
    <name type="common">Fire moss</name>
    <name type="synonym">Dicranum purpureum</name>
    <dbReference type="NCBI Taxonomy" id="3225"/>
    <lineage>
        <taxon>Eukaryota</taxon>
        <taxon>Viridiplantae</taxon>
        <taxon>Streptophyta</taxon>
        <taxon>Embryophyta</taxon>
        <taxon>Bryophyta</taxon>
        <taxon>Bryophytina</taxon>
        <taxon>Bryopsida</taxon>
        <taxon>Dicranidae</taxon>
        <taxon>Pseudoditrichales</taxon>
        <taxon>Ditrichaceae</taxon>
        <taxon>Ceratodon</taxon>
    </lineage>
</organism>
<proteinExistence type="predicted"/>
<dbReference type="AlphaFoldDB" id="A0A8T0HF10"/>
<dbReference type="Proteomes" id="UP000822688">
    <property type="component" value="Chromosome 7"/>
</dbReference>
<evidence type="ECO:0000313" key="2">
    <source>
        <dbReference type="Proteomes" id="UP000822688"/>
    </source>
</evidence>